<reference evidence="1" key="1">
    <citation type="journal article" date="2015" name="Nature">
        <title>Complex archaea that bridge the gap between prokaryotes and eukaryotes.</title>
        <authorList>
            <person name="Spang A."/>
            <person name="Saw J.H."/>
            <person name="Jorgensen S.L."/>
            <person name="Zaremba-Niedzwiedzka K."/>
            <person name="Martijn J."/>
            <person name="Lind A.E."/>
            <person name="van Eijk R."/>
            <person name="Schleper C."/>
            <person name="Guy L."/>
            <person name="Ettema T.J."/>
        </authorList>
    </citation>
    <scope>NUCLEOTIDE SEQUENCE</scope>
</reference>
<protein>
    <recommendedName>
        <fullName evidence="2">DUF3987 domain-containing protein</fullName>
    </recommendedName>
</protein>
<gene>
    <name evidence="1" type="ORF">LCGC14_2017720</name>
</gene>
<dbReference type="AlphaFoldDB" id="A0A0F9HBR8"/>
<evidence type="ECO:0000313" key="1">
    <source>
        <dbReference type="EMBL" id="KKL79150.1"/>
    </source>
</evidence>
<sequence>MSGATDEFKALLIRNRGKLKPEHFPKIITFVDSYVSEFTAAGEKDYIKKLLAEAFDIEPQRLQDIFECGTKELAAYKDDFSGLVPDGLAKLYVQYLDKTEPPSSFHFFSFLTVMGHMLGRQCHIDQQIFKVWPSMVTLLVGPQAVRKTTAAIFATKLGYGADPDRVDNFEKVTSEKLHSRLAQKNPATGILTLPEMTTVINKKDYQKTMIADLTNLWDNPDYLPVETMGRQEVLREVALSSLMCSNETLLVQNLPLDAFGGGFFSRILPIYEPVPDPNKLFPEPEELSKELLNEIIYGLVETTRVQGPVSLTRLASKLYAKYYKKIRRNAPLEPNMANWVSRMATGHLLRLAMLLSICEKRPEHVYIDENHIQQSYDLLQWVCGRLPKLFNLLGTSGVGEDSQKVMNAIVGNGGRISRAKLTGLVYGVMSARHLDDHIRTLKQAGLIAQVEGGLFDDSNVTTYYKTIDRGKK</sequence>
<evidence type="ECO:0008006" key="2">
    <source>
        <dbReference type="Google" id="ProtNLM"/>
    </source>
</evidence>
<name>A0A0F9HBR8_9ZZZZ</name>
<dbReference type="Pfam" id="PF13148">
    <property type="entry name" value="DUF3987"/>
    <property type="match status" value="1"/>
</dbReference>
<dbReference type="EMBL" id="LAZR01023251">
    <property type="protein sequence ID" value="KKL79150.1"/>
    <property type="molecule type" value="Genomic_DNA"/>
</dbReference>
<comment type="caution">
    <text evidence="1">The sequence shown here is derived from an EMBL/GenBank/DDBJ whole genome shotgun (WGS) entry which is preliminary data.</text>
</comment>
<accession>A0A0F9HBR8</accession>
<dbReference type="InterPro" id="IPR025048">
    <property type="entry name" value="DUF3987"/>
</dbReference>
<organism evidence="1">
    <name type="scientific">marine sediment metagenome</name>
    <dbReference type="NCBI Taxonomy" id="412755"/>
    <lineage>
        <taxon>unclassified sequences</taxon>
        <taxon>metagenomes</taxon>
        <taxon>ecological metagenomes</taxon>
    </lineage>
</organism>
<proteinExistence type="predicted"/>